<sequence length="298" mass="34183">MEVLSSSTGQVVKASFECLDAPDHVTRIYEGDREPTIPGTPLNPTYTKISDIPLQDLRGEEDELELARNGFQYLKLAPKSYVHPDEDDNINSYLVEVTELVKAELKADEVICYDYRFRKNQPKLSKDSIYGVDGRKNWDPVSNKPHIDQTADGAPRRMRRHLTAEEAAQYLDGTDTYRLQIINAWKPLVHPVQDNPITLCDYFSTKKSDLVTIEYHPTPDYAGEYYALRHNKDQRWYWLSNQTADEMLLFLSYDSHPPHGLKYCPHTAFLNPLAPKNAPPRESIEARMIVITRIDGGE</sequence>
<comment type="caution">
    <text evidence="2">The sequence shown here is derived from an EMBL/GenBank/DDBJ whole genome shotgun (WGS) entry which is preliminary data.</text>
</comment>
<dbReference type="EMBL" id="JBFCZG010000006">
    <property type="protein sequence ID" value="KAL3421438.1"/>
    <property type="molecule type" value="Genomic_DNA"/>
</dbReference>
<comment type="similarity">
    <text evidence="1">Belongs to the asaB hydroxylase/desaturase family.</text>
</comment>
<dbReference type="Proteomes" id="UP001629113">
    <property type="component" value="Unassembled WGS sequence"/>
</dbReference>
<organism evidence="2 3">
    <name type="scientific">Phlyctema vagabunda</name>
    <dbReference type="NCBI Taxonomy" id="108571"/>
    <lineage>
        <taxon>Eukaryota</taxon>
        <taxon>Fungi</taxon>
        <taxon>Dikarya</taxon>
        <taxon>Ascomycota</taxon>
        <taxon>Pezizomycotina</taxon>
        <taxon>Leotiomycetes</taxon>
        <taxon>Helotiales</taxon>
        <taxon>Dermateaceae</taxon>
        <taxon>Phlyctema</taxon>
    </lineage>
</organism>
<reference evidence="2 3" key="1">
    <citation type="submission" date="2024-06" db="EMBL/GenBank/DDBJ databases">
        <title>Complete genome of Phlyctema vagabunda strain 19-DSS-EL-015.</title>
        <authorList>
            <person name="Fiorenzani C."/>
        </authorList>
    </citation>
    <scope>NUCLEOTIDE SEQUENCE [LARGE SCALE GENOMIC DNA]</scope>
    <source>
        <strain evidence="2 3">19-DSS-EL-015</strain>
    </source>
</reference>
<proteinExistence type="inferred from homology"/>
<dbReference type="PANTHER" id="PTHR34598:SF3">
    <property type="entry name" value="OXIDOREDUCTASE AN1597"/>
    <property type="match status" value="1"/>
</dbReference>
<dbReference type="NCBIfam" id="NF041278">
    <property type="entry name" value="CmcJ_NvfI_EfuI"/>
    <property type="match status" value="1"/>
</dbReference>
<dbReference type="PANTHER" id="PTHR34598">
    <property type="entry name" value="BLL6449 PROTEIN"/>
    <property type="match status" value="1"/>
</dbReference>
<gene>
    <name evidence="2" type="ORF">PVAG01_07883</name>
</gene>
<protein>
    <submittedName>
        <fullName evidence="2">Methionine permease</fullName>
    </submittedName>
</protein>
<evidence type="ECO:0000313" key="2">
    <source>
        <dbReference type="EMBL" id="KAL3421438.1"/>
    </source>
</evidence>
<keyword evidence="3" id="KW-1185">Reference proteome</keyword>
<accession>A0ABR4PDP3</accession>
<evidence type="ECO:0000313" key="3">
    <source>
        <dbReference type="Proteomes" id="UP001629113"/>
    </source>
</evidence>
<name>A0ABR4PDP3_9HELO</name>
<dbReference type="InterPro" id="IPR044053">
    <property type="entry name" value="AsaB-like"/>
</dbReference>
<evidence type="ECO:0000256" key="1">
    <source>
        <dbReference type="ARBA" id="ARBA00023604"/>
    </source>
</evidence>